<evidence type="ECO:0000259" key="9">
    <source>
        <dbReference type="Pfam" id="PF22384"/>
    </source>
</evidence>
<evidence type="ECO:0000256" key="6">
    <source>
        <dbReference type="ARBA" id="ARBA00022989"/>
    </source>
</evidence>
<feature type="transmembrane region" description="Helical" evidence="8">
    <location>
        <begin position="160"/>
        <end position="179"/>
    </location>
</feature>
<comment type="similarity">
    <text evidence="3">Belongs to the bacterial solute-binding protein SsuA/TauA family.</text>
</comment>
<dbReference type="Proteomes" id="UP000018001">
    <property type="component" value="Unassembled WGS sequence"/>
</dbReference>
<keyword evidence="4 8" id="KW-0812">Transmembrane</keyword>
<dbReference type="Gene3D" id="3.40.190.10">
    <property type="entry name" value="Periplasmic binding protein-like II"/>
    <property type="match status" value="2"/>
</dbReference>
<dbReference type="GO" id="GO:0042597">
    <property type="term" value="C:periplasmic space"/>
    <property type="evidence" value="ECO:0007669"/>
    <property type="project" value="UniProtKB-SubCell"/>
</dbReference>
<name>V5FNL9_BYSSN</name>
<dbReference type="AlphaFoldDB" id="V5FNL9"/>
<evidence type="ECO:0000256" key="3">
    <source>
        <dbReference type="ARBA" id="ARBA00010742"/>
    </source>
</evidence>
<accession>V5FNL9</accession>
<evidence type="ECO:0000256" key="1">
    <source>
        <dbReference type="ARBA" id="ARBA00004141"/>
    </source>
</evidence>
<dbReference type="InterPro" id="IPR006603">
    <property type="entry name" value="PQ-loop_rpt"/>
</dbReference>
<dbReference type="HOGENOM" id="CLU_499853_0_0_1"/>
<feature type="transmembrane region" description="Helical" evidence="8">
    <location>
        <begin position="217"/>
        <end position="238"/>
    </location>
</feature>
<dbReference type="PANTHER" id="PTHR30024">
    <property type="entry name" value="ALIPHATIC SULFONATES-BINDING PROTEIN-RELATED"/>
    <property type="match status" value="1"/>
</dbReference>
<evidence type="ECO:0000256" key="5">
    <source>
        <dbReference type="ARBA" id="ARBA00022729"/>
    </source>
</evidence>
<evidence type="ECO:0000256" key="8">
    <source>
        <dbReference type="SAM" id="Phobius"/>
    </source>
</evidence>
<organism evidence="10 11">
    <name type="scientific">Byssochlamys spectabilis (strain No. 5 / NBRC 109023)</name>
    <name type="common">Paecilomyces variotii</name>
    <dbReference type="NCBI Taxonomy" id="1356009"/>
    <lineage>
        <taxon>Eukaryota</taxon>
        <taxon>Fungi</taxon>
        <taxon>Dikarya</taxon>
        <taxon>Ascomycota</taxon>
        <taxon>Pezizomycotina</taxon>
        <taxon>Eurotiomycetes</taxon>
        <taxon>Eurotiomycetidae</taxon>
        <taxon>Eurotiales</taxon>
        <taxon>Thermoascaceae</taxon>
        <taxon>Paecilomyces</taxon>
    </lineage>
</organism>
<dbReference type="Pfam" id="PF04193">
    <property type="entry name" value="PQ-loop"/>
    <property type="match status" value="2"/>
</dbReference>
<evidence type="ECO:0000313" key="11">
    <source>
        <dbReference type="Proteomes" id="UP000018001"/>
    </source>
</evidence>
<evidence type="ECO:0000313" key="10">
    <source>
        <dbReference type="EMBL" id="GAD93533.1"/>
    </source>
</evidence>
<feature type="transmembrane region" description="Helical" evidence="8">
    <location>
        <begin position="132"/>
        <end position="154"/>
    </location>
</feature>
<dbReference type="EMBL" id="BAUL01000061">
    <property type="protein sequence ID" value="GAD93533.1"/>
    <property type="molecule type" value="Genomic_DNA"/>
</dbReference>
<dbReference type="Pfam" id="PF22384">
    <property type="entry name" value="PBP2_Ca3427_like"/>
    <property type="match status" value="1"/>
</dbReference>
<dbReference type="OrthoDB" id="1363at2759"/>
<evidence type="ECO:0000256" key="2">
    <source>
        <dbReference type="ARBA" id="ARBA00004418"/>
    </source>
</evidence>
<dbReference type="PANTHER" id="PTHR30024:SF47">
    <property type="entry name" value="TAURINE-BINDING PERIPLASMIC PROTEIN"/>
    <property type="match status" value="1"/>
</dbReference>
<feature type="transmembrane region" description="Helical" evidence="8">
    <location>
        <begin position="244"/>
        <end position="266"/>
    </location>
</feature>
<evidence type="ECO:0000256" key="4">
    <source>
        <dbReference type="ARBA" id="ARBA00022692"/>
    </source>
</evidence>
<protein>
    <recommendedName>
        <fullName evidence="9">Ca3427-like PBP 2 domain-containing protein</fullName>
    </recommendedName>
</protein>
<dbReference type="GO" id="GO:0016020">
    <property type="term" value="C:membrane"/>
    <property type="evidence" value="ECO:0007669"/>
    <property type="project" value="UniProtKB-SubCell"/>
</dbReference>
<dbReference type="InterPro" id="IPR054364">
    <property type="entry name" value="Ca3427-like_PBP2"/>
</dbReference>
<sequence>MVRNPLGSTERLDLEAPLAFPPKVRDFGFSGLSSSSSTETPIQLTTSVLREIVHWAREHSDFDYKTRTSQESIAIVWQAVRQDIKDQRPLANMGLISLALEYGAPFFLITSPITSYADQIYSIHRNKNSGGFSLDIPLIMLVASILKIFYWFGAYYSRSLLIQAIIMVFVQLLLLKVALDNRPAPGIKGGIEHTPFGENEDSGRPYNFWKWRNTKPYWTFLIYLFAGLLFIHVFLPFISRSESYINLLGIVGLAVEAFLPVPQVLANQRSRSCKGFRLSVLASWIIGDAMKMSYFFGSKQVIPWSFRMCEHYLTPLHLAIRSASSLPFDFTFIPFPSGTGHMITSLREKEIDIGIGLTEGWVAGLTGKSQLHQNAISGGYKVVGHWVETPLRWAIVTGRERGNINSVSDLKGGRVGVSRLGSGSHIMSFVLSQQQGWGPDSLSTVPLGPFGDLRDGVTGFDPKNPDKPSNPSAEFFMWEQFTTKPYFHETADKPHPPLKKIGEIYTPWPSWLIVASTSTFPDPEKDENLAKLFEVLDKGIKEFEGNTDHAVKLLGTGELGCTYTEEDAKEWLKDVRFAQGGTRGVDKKVVEGVVDVLKVAGVVSEDMKNDEAIQRVVGISR</sequence>
<comment type="subcellular location">
    <subcellularLocation>
        <location evidence="1">Membrane</location>
        <topology evidence="1">Multi-pass membrane protein</topology>
    </subcellularLocation>
    <subcellularLocation>
        <location evidence="2">Periplasm</location>
    </subcellularLocation>
</comment>
<keyword evidence="11" id="KW-1185">Reference proteome</keyword>
<keyword evidence="5" id="KW-0732">Signal</keyword>
<proteinExistence type="inferred from homology"/>
<dbReference type="eggNOG" id="KOG2913">
    <property type="taxonomic scope" value="Eukaryota"/>
</dbReference>
<dbReference type="InParanoid" id="V5FNL9"/>
<feature type="domain" description="Ca3427-like PBP 2" evidence="9">
    <location>
        <begin position="393"/>
        <end position="504"/>
    </location>
</feature>
<evidence type="ECO:0000256" key="7">
    <source>
        <dbReference type="ARBA" id="ARBA00023136"/>
    </source>
</evidence>
<gene>
    <name evidence="10" type="ORF">PVAR5_2144</name>
</gene>
<comment type="caution">
    <text evidence="10">The sequence shown here is derived from an EMBL/GenBank/DDBJ whole genome shotgun (WGS) entry which is preliminary data.</text>
</comment>
<reference evidence="11" key="1">
    <citation type="journal article" date="2014" name="Genome Announc.">
        <title>Draft genome sequence of the formaldehyde-resistant fungus Byssochlamys spectabilis No. 5 (anamorph Paecilomyces variotii No. 5) (NBRC109023).</title>
        <authorList>
            <person name="Oka T."/>
            <person name="Ekino K."/>
            <person name="Fukuda K."/>
            <person name="Nomura Y."/>
        </authorList>
    </citation>
    <scope>NUCLEOTIDE SEQUENCE [LARGE SCALE GENOMIC DNA]</scope>
    <source>
        <strain evidence="11">No. 5 / NBRC 109023</strain>
    </source>
</reference>
<keyword evidence="7 8" id="KW-0472">Membrane</keyword>
<keyword evidence="6 8" id="KW-1133">Transmembrane helix</keyword>
<dbReference type="SMART" id="SM00679">
    <property type="entry name" value="CTNS"/>
    <property type="match status" value="2"/>
</dbReference>
<dbReference type="SUPFAM" id="SSF53850">
    <property type="entry name" value="Periplasmic binding protein-like II"/>
    <property type="match status" value="1"/>
</dbReference>